<dbReference type="Gene3D" id="2.180.10.10">
    <property type="entry name" value="RHS repeat-associated core"/>
    <property type="match status" value="1"/>
</dbReference>
<feature type="region of interest" description="Disordered" evidence="1">
    <location>
        <begin position="134"/>
        <end position="175"/>
    </location>
</feature>
<dbReference type="Proteomes" id="UP000010448">
    <property type="component" value="Unassembled WGS sequence"/>
</dbReference>
<organism evidence="2 3">
    <name type="scientific">Pseudomonas bharatica CSV86</name>
    <dbReference type="NCBI Taxonomy" id="1005395"/>
    <lineage>
        <taxon>Bacteria</taxon>
        <taxon>Pseudomonadati</taxon>
        <taxon>Pseudomonadota</taxon>
        <taxon>Gammaproteobacteria</taxon>
        <taxon>Pseudomonadales</taxon>
        <taxon>Pseudomonadaceae</taxon>
        <taxon>Pseudomonas</taxon>
        <taxon>Pseudomonas bharatica</taxon>
    </lineage>
</organism>
<proteinExistence type="predicted"/>
<gene>
    <name evidence="2" type="ORF">CSV86_024410</name>
</gene>
<dbReference type="EMBL" id="AMWJ02000002">
    <property type="protein sequence ID" value="NNJ18093.1"/>
    <property type="molecule type" value="Genomic_DNA"/>
</dbReference>
<comment type="caution">
    <text evidence="2">The sequence shown here is derived from an EMBL/GenBank/DDBJ whole genome shotgun (WGS) entry which is preliminary data.</text>
</comment>
<dbReference type="AlphaFoldDB" id="L1M5Z6"/>
<evidence type="ECO:0000313" key="3">
    <source>
        <dbReference type="Proteomes" id="UP000010448"/>
    </source>
</evidence>
<feature type="compositionally biased region" description="Low complexity" evidence="1">
    <location>
        <begin position="134"/>
        <end position="162"/>
    </location>
</feature>
<sequence length="293" mass="32545">MTMDKQDSRYPLKASLGFNGELFESWTGHYLLGKGYRGYSPLLLIFIQPDSWSPFGAGGLNAYAYCLGDPVNHCDPTGHFPWKNRLLIRWMSARFEYGNHQATTTRIALGKRTYSQAFGLDSPHTQAEAVYPPLAGAGASSSSGTSLPASPTPTSSRLLSTSVQRPRSPSLLPPADYPASVIDQPLVLRANRELPVHPSHKHNPKLAKEIQDNLVAAITTMDAKAFTTHSGKYGNGYYSRKLLNVFMPNTTGRPMHESYKFTLADRRNLVNQINDERLRTFLNGIYEAIKKAR</sequence>
<name>L1M5Z6_9PSED</name>
<accession>L1M5Z6</accession>
<protein>
    <submittedName>
        <fullName evidence="2">RHS repeat-associated core domain-containing protein</fullName>
    </submittedName>
</protein>
<dbReference type="NCBIfam" id="TIGR03696">
    <property type="entry name" value="Rhs_assc_core"/>
    <property type="match status" value="1"/>
</dbReference>
<keyword evidence="3" id="KW-1185">Reference proteome</keyword>
<evidence type="ECO:0000256" key="1">
    <source>
        <dbReference type="SAM" id="MobiDB-lite"/>
    </source>
</evidence>
<reference evidence="2 3" key="1">
    <citation type="journal article" date="2013" name="Genome Announc.">
        <title>Genome Sequence of Naphthalene-Degrading Soil Bacterium Pseudomonas putida CSV86.</title>
        <authorList>
            <person name="Phale P.S."/>
            <person name="Paliwal V."/>
            <person name="Raju S.C."/>
            <person name="Modak A."/>
            <person name="Purohit H.J."/>
        </authorList>
    </citation>
    <scope>NUCLEOTIDE SEQUENCE [LARGE SCALE GENOMIC DNA]</scope>
    <source>
        <strain evidence="2 3">CSV86</strain>
    </source>
</reference>
<dbReference type="InterPro" id="IPR022385">
    <property type="entry name" value="Rhs_assc_core"/>
</dbReference>
<dbReference type="eggNOG" id="COG3209">
    <property type="taxonomic scope" value="Bacteria"/>
</dbReference>
<evidence type="ECO:0000313" key="2">
    <source>
        <dbReference type="EMBL" id="NNJ18093.1"/>
    </source>
</evidence>
<dbReference type="OrthoDB" id="6845590at2"/>